<evidence type="ECO:0000313" key="3">
    <source>
        <dbReference type="Proteomes" id="UP000239720"/>
    </source>
</evidence>
<dbReference type="Proteomes" id="UP000239720">
    <property type="component" value="Unassembled WGS sequence"/>
</dbReference>
<dbReference type="EMBL" id="NEMB01000003">
    <property type="protein sequence ID" value="PQQ66241.1"/>
    <property type="molecule type" value="Genomic_DNA"/>
</dbReference>
<evidence type="ECO:0000256" key="1">
    <source>
        <dbReference type="SAM" id="Phobius"/>
    </source>
</evidence>
<feature type="transmembrane region" description="Helical" evidence="1">
    <location>
        <begin position="31"/>
        <end position="48"/>
    </location>
</feature>
<name>A0A2S8R8W5_9FIRM</name>
<feature type="transmembrane region" description="Helical" evidence="1">
    <location>
        <begin position="60"/>
        <end position="79"/>
    </location>
</feature>
<feature type="transmembrane region" description="Helical" evidence="1">
    <location>
        <begin position="91"/>
        <end position="112"/>
    </location>
</feature>
<feature type="transmembrane region" description="Helical" evidence="1">
    <location>
        <begin position="6"/>
        <end position="24"/>
    </location>
</feature>
<sequence length="144" mass="16640">MKNIMLFLLGLSPFLLGFIMNSVMMQNQNLILPYKLIGITFILFWGFIGFKTCRFGKTPLGSAVIANLPAFFVLILNLYQEIVLGQYWFNIFGIATQFYYLPLISLSSTFTFWTPYVWVIYITGFLLMLASYCTGVYLKKRSML</sequence>
<evidence type="ECO:0000313" key="2">
    <source>
        <dbReference type="EMBL" id="PQQ66241.1"/>
    </source>
</evidence>
<keyword evidence="1" id="KW-0472">Membrane</keyword>
<dbReference type="RefSeq" id="WP_105367757.1">
    <property type="nucleotide sequence ID" value="NZ_NEMB01000003.1"/>
</dbReference>
<protein>
    <submittedName>
        <fullName evidence="2">Uncharacterized protein</fullName>
    </submittedName>
</protein>
<organism evidence="2 3">
    <name type="scientific">Acetivibrio saccincola</name>
    <dbReference type="NCBI Taxonomy" id="1677857"/>
    <lineage>
        <taxon>Bacteria</taxon>
        <taxon>Bacillati</taxon>
        <taxon>Bacillota</taxon>
        <taxon>Clostridia</taxon>
        <taxon>Eubacteriales</taxon>
        <taxon>Oscillospiraceae</taxon>
        <taxon>Acetivibrio</taxon>
    </lineage>
</organism>
<comment type="caution">
    <text evidence="2">The sequence shown here is derived from an EMBL/GenBank/DDBJ whole genome shotgun (WGS) entry which is preliminary data.</text>
</comment>
<feature type="transmembrane region" description="Helical" evidence="1">
    <location>
        <begin position="118"/>
        <end position="138"/>
    </location>
</feature>
<keyword evidence="1" id="KW-1133">Transmembrane helix</keyword>
<dbReference type="OrthoDB" id="3034975at2"/>
<keyword evidence="1" id="KW-0812">Transmembrane</keyword>
<gene>
    <name evidence="2" type="ORF">B9R14_05410</name>
</gene>
<reference evidence="2 3" key="1">
    <citation type="journal article" date="2018" name="Syst. Appl. Microbiol.">
        <title>Characterization and high-quality draft genome sequence of Herbivorax saccincola A7, an anaerobic, alkaliphilic, thermophilic, cellulolytic, and xylanolytic bacterium.</title>
        <authorList>
            <person name="Aikawa S."/>
            <person name="Baramee S."/>
            <person name="Sermsathanaswadi J."/>
            <person name="Thianheng P."/>
            <person name="Tachaapaikoon C."/>
            <person name="Shikata A."/>
            <person name="Waeonukul R."/>
            <person name="Pason P."/>
            <person name="Ratanakhanokchai K."/>
            <person name="Kosugi A."/>
        </authorList>
    </citation>
    <scope>NUCLEOTIDE SEQUENCE [LARGE SCALE GENOMIC DNA]</scope>
    <source>
        <strain evidence="2 3">A7</strain>
    </source>
</reference>
<accession>A0A2S8R8W5</accession>
<proteinExistence type="predicted"/>
<dbReference type="AlphaFoldDB" id="A0A2S8R8W5"/>